<evidence type="ECO:0000313" key="1">
    <source>
        <dbReference type="EMBL" id="QKF77271.1"/>
    </source>
</evidence>
<gene>
    <name evidence="1" type="ORF">ADFLV_1239</name>
    <name evidence="2" type="ORF">ADFLV_1867</name>
</gene>
<dbReference type="EMBL" id="CP053835">
    <property type="protein sequence ID" value="QKF77271.1"/>
    <property type="molecule type" value="Genomic_DNA"/>
</dbReference>
<dbReference type="AlphaFoldDB" id="A0AAE7E6G8"/>
<name>A0AAE7E6G8_9BACT</name>
<organism evidence="2 3">
    <name type="scientific">Arcobacter defluvii</name>
    <dbReference type="NCBI Taxonomy" id="873191"/>
    <lineage>
        <taxon>Bacteria</taxon>
        <taxon>Pseudomonadati</taxon>
        <taxon>Campylobacterota</taxon>
        <taxon>Epsilonproteobacteria</taxon>
        <taxon>Campylobacterales</taxon>
        <taxon>Arcobacteraceae</taxon>
        <taxon>Arcobacter</taxon>
    </lineage>
</organism>
<keyword evidence="3" id="KW-1185">Reference proteome</keyword>
<dbReference type="KEGG" id="adz:ADFLV_1867"/>
<dbReference type="KEGG" id="adz:ADFLV_1239"/>
<evidence type="ECO:0000313" key="3">
    <source>
        <dbReference type="Proteomes" id="UP000503313"/>
    </source>
</evidence>
<accession>A0AAE7E6G8</accession>
<dbReference type="RefSeq" id="WP_129011293.1">
    <property type="nucleotide sequence ID" value="NZ_CP053835.1"/>
</dbReference>
<evidence type="ECO:0000313" key="2">
    <source>
        <dbReference type="EMBL" id="QKF77885.1"/>
    </source>
</evidence>
<reference evidence="2 3" key="1">
    <citation type="submission" date="2020-05" db="EMBL/GenBank/DDBJ databases">
        <title>Complete genome sequencing of Campylobacter and Arcobacter type strains.</title>
        <authorList>
            <person name="Miller W.G."/>
            <person name="Yee E."/>
        </authorList>
    </citation>
    <scope>NUCLEOTIDE SEQUENCE [LARGE SCALE GENOMIC DNA]</scope>
    <source>
        <strain evidence="2 3">LMG 25694</strain>
    </source>
</reference>
<dbReference type="Proteomes" id="UP000503313">
    <property type="component" value="Chromosome"/>
</dbReference>
<sequence length="120" mass="14683">MNKLNLDYVPKEVFKYKEYLDFMESKKVRKGKDTTYTLLDFVTEEQREIDKKEKSIINNLTSYDPTPKEIQEHFNFVTKTFNYLKEKYPNDEYLISLENEENMQIIKCSFDWYKKYGIEK</sequence>
<dbReference type="EMBL" id="CP053835">
    <property type="protein sequence ID" value="QKF77885.1"/>
    <property type="molecule type" value="Genomic_DNA"/>
</dbReference>
<proteinExistence type="predicted"/>
<protein>
    <submittedName>
        <fullName evidence="2">Uncharacterized protein</fullName>
    </submittedName>
</protein>